<evidence type="ECO:0000313" key="2">
    <source>
        <dbReference type="Proteomes" id="UP001208041"/>
    </source>
</evidence>
<comment type="caution">
    <text evidence="1">The sequence shown here is derived from an EMBL/GenBank/DDBJ whole genome shotgun (WGS) entry which is preliminary data.</text>
</comment>
<gene>
    <name evidence="1" type="ORF">OH136_15740</name>
</gene>
<organism evidence="1 2">
    <name type="scientific">Halocynthiibacter halioticoli</name>
    <dbReference type="NCBI Taxonomy" id="2986804"/>
    <lineage>
        <taxon>Bacteria</taxon>
        <taxon>Pseudomonadati</taxon>
        <taxon>Pseudomonadota</taxon>
        <taxon>Alphaproteobacteria</taxon>
        <taxon>Rhodobacterales</taxon>
        <taxon>Paracoccaceae</taxon>
        <taxon>Halocynthiibacter</taxon>
    </lineage>
</organism>
<protein>
    <submittedName>
        <fullName evidence="1">Uncharacterized protein</fullName>
    </submittedName>
</protein>
<sequence length="164" mass="17868">MTGEIFKSEVSTTSGLLDWAKGALMGDWCVYFTGNISISRVKDKAVGQLADTAFFLSECSWINLSQGRHPASDGYTYMATRTGRGHVPKSVMSQEVSAAEYQALSLVLKRSPDMSATRAIRYGLGVPENIAENILKTLDSRGFVTKKTTGIPWELSPLGRSVLL</sequence>
<keyword evidence="2" id="KW-1185">Reference proteome</keyword>
<dbReference type="RefSeq" id="WP_263954987.1">
    <property type="nucleotide sequence ID" value="NZ_JAOYFC010000006.1"/>
</dbReference>
<dbReference type="AlphaFoldDB" id="A0AAE3J1I2"/>
<accession>A0AAE3J1I2</accession>
<evidence type="ECO:0000313" key="1">
    <source>
        <dbReference type="EMBL" id="MCV6826015.1"/>
    </source>
</evidence>
<proteinExistence type="predicted"/>
<name>A0AAE3J1I2_9RHOB</name>
<dbReference type="Proteomes" id="UP001208041">
    <property type="component" value="Unassembled WGS sequence"/>
</dbReference>
<reference evidence="1" key="1">
    <citation type="submission" date="2022-10" db="EMBL/GenBank/DDBJ databases">
        <authorList>
            <person name="Yue Y."/>
        </authorList>
    </citation>
    <scope>NUCLEOTIDE SEQUENCE</scope>
    <source>
        <strain evidence="1">Z654</strain>
    </source>
</reference>
<dbReference type="EMBL" id="JAOYFC010000006">
    <property type="protein sequence ID" value="MCV6826015.1"/>
    <property type="molecule type" value="Genomic_DNA"/>
</dbReference>